<keyword evidence="1" id="KW-1015">Disulfide bond</keyword>
<dbReference type="InterPro" id="IPR001304">
    <property type="entry name" value="C-type_lectin-like"/>
</dbReference>
<comment type="caution">
    <text evidence="2">The sequence shown here is derived from an EMBL/GenBank/DDBJ whole genome shotgun (WGS) entry which is preliminary data.</text>
</comment>
<dbReference type="PANTHER" id="PTHR22803">
    <property type="entry name" value="MANNOSE, PHOSPHOLIPASE, LECTIN RECEPTOR RELATED"/>
    <property type="match status" value="1"/>
</dbReference>
<name>A0A8J1XJZ4_OWEFU</name>
<proteinExistence type="predicted"/>
<sequence>MQTARAVFLLVAVLAIISETKAGCPGGFSLFAGHCYLYGKDPELTWFEASALCVSQGAYLVNIGSSNEQHYIERSIRNTAMKNFWIGANSIGKNQQYWTKGNAVAGGYTNWQHGQPSKYHKGNLEPCTLIWGDNGDRWNDVQCFQRYFYICEHDNA</sequence>
<evidence type="ECO:0000256" key="1">
    <source>
        <dbReference type="ARBA" id="ARBA00023157"/>
    </source>
</evidence>
<dbReference type="InterPro" id="IPR050111">
    <property type="entry name" value="C-type_lectin/snaclec_domain"/>
</dbReference>
<dbReference type="Proteomes" id="UP000749559">
    <property type="component" value="Unassembled WGS sequence"/>
</dbReference>
<gene>
    <name evidence="2" type="ORF">OFUS_LOCUS22470</name>
</gene>
<organism evidence="2 3">
    <name type="scientific">Owenia fusiformis</name>
    <name type="common">Polychaete worm</name>
    <dbReference type="NCBI Taxonomy" id="6347"/>
    <lineage>
        <taxon>Eukaryota</taxon>
        <taxon>Metazoa</taxon>
        <taxon>Spiralia</taxon>
        <taxon>Lophotrochozoa</taxon>
        <taxon>Annelida</taxon>
        <taxon>Polychaeta</taxon>
        <taxon>Sedentaria</taxon>
        <taxon>Canalipalpata</taxon>
        <taxon>Sabellida</taxon>
        <taxon>Oweniida</taxon>
        <taxon>Oweniidae</taxon>
        <taxon>Owenia</taxon>
    </lineage>
</organism>
<evidence type="ECO:0000313" key="2">
    <source>
        <dbReference type="EMBL" id="CAH1798313.1"/>
    </source>
</evidence>
<dbReference type="CDD" id="cd00037">
    <property type="entry name" value="CLECT"/>
    <property type="match status" value="1"/>
</dbReference>
<dbReference type="InterPro" id="IPR016186">
    <property type="entry name" value="C-type_lectin-like/link_sf"/>
</dbReference>
<dbReference type="InterPro" id="IPR018378">
    <property type="entry name" value="C-type_lectin_CS"/>
</dbReference>
<protein>
    <submittedName>
        <fullName evidence="2">Uncharacterized protein</fullName>
    </submittedName>
</protein>
<keyword evidence="3" id="KW-1185">Reference proteome</keyword>
<dbReference type="PROSITE" id="PS00615">
    <property type="entry name" value="C_TYPE_LECTIN_1"/>
    <property type="match status" value="1"/>
</dbReference>
<accession>A0A8J1XJZ4</accession>
<dbReference type="EMBL" id="CAIIXF020000011">
    <property type="protein sequence ID" value="CAH1798313.1"/>
    <property type="molecule type" value="Genomic_DNA"/>
</dbReference>
<dbReference type="Pfam" id="PF00059">
    <property type="entry name" value="Lectin_C"/>
    <property type="match status" value="1"/>
</dbReference>
<evidence type="ECO:0000313" key="3">
    <source>
        <dbReference type="Proteomes" id="UP000749559"/>
    </source>
</evidence>
<dbReference type="PROSITE" id="PS50041">
    <property type="entry name" value="C_TYPE_LECTIN_2"/>
    <property type="match status" value="1"/>
</dbReference>
<dbReference type="SMART" id="SM00034">
    <property type="entry name" value="CLECT"/>
    <property type="match status" value="1"/>
</dbReference>
<dbReference type="OrthoDB" id="6339209at2759"/>
<reference evidence="2" key="1">
    <citation type="submission" date="2022-03" db="EMBL/GenBank/DDBJ databases">
        <authorList>
            <person name="Martin C."/>
        </authorList>
    </citation>
    <scope>NUCLEOTIDE SEQUENCE</scope>
</reference>
<dbReference type="SUPFAM" id="SSF56436">
    <property type="entry name" value="C-type lectin-like"/>
    <property type="match status" value="1"/>
</dbReference>
<dbReference type="AlphaFoldDB" id="A0A8J1XJZ4"/>
<dbReference type="Gene3D" id="3.10.100.10">
    <property type="entry name" value="Mannose-Binding Protein A, subunit A"/>
    <property type="match status" value="1"/>
</dbReference>
<dbReference type="InterPro" id="IPR016187">
    <property type="entry name" value="CTDL_fold"/>
</dbReference>